<evidence type="ECO:0000259" key="2">
    <source>
        <dbReference type="Pfam" id="PF12793"/>
    </source>
</evidence>
<sequence length="97" mass="11201">MILVYYLELFLRFPKMKVDESIEVSLVEISNILFCTVCNSKLTLKKLEELGWMICKLGKGRGNKSLLTFREEPDRLIWKIGIILILIGIAITQVSLR</sequence>
<comment type="caution">
    <text evidence="3">The sequence shown here is derived from an EMBL/GenBank/DDBJ whole genome shotgun (WGS) entry which is preliminary data.</text>
</comment>
<evidence type="ECO:0000256" key="1">
    <source>
        <dbReference type="SAM" id="Phobius"/>
    </source>
</evidence>
<dbReference type="EMBL" id="JACDUU010000009">
    <property type="protein sequence ID" value="MBA2872868.1"/>
    <property type="molecule type" value="Genomic_DNA"/>
</dbReference>
<evidence type="ECO:0000313" key="4">
    <source>
        <dbReference type="Proteomes" id="UP000580891"/>
    </source>
</evidence>
<feature type="domain" description="Transcriptional regulator SgrR N-terminal HTH" evidence="2">
    <location>
        <begin position="9"/>
        <end position="77"/>
    </location>
</feature>
<dbReference type="RefSeq" id="WP_181538616.1">
    <property type="nucleotide sequence ID" value="NZ_JACDUU010000009.1"/>
</dbReference>
<protein>
    <submittedName>
        <fullName evidence="3">MarR-like DNA-binding transcriptional regulator SgrR of sgrS sRNA</fullName>
    </submittedName>
</protein>
<keyword evidence="1" id="KW-0472">Membrane</keyword>
<dbReference type="GO" id="GO:0003677">
    <property type="term" value="F:DNA binding"/>
    <property type="evidence" value="ECO:0007669"/>
    <property type="project" value="UniProtKB-KW"/>
</dbReference>
<name>A0A7V9Z2H2_9BACL</name>
<keyword evidence="1" id="KW-0812">Transmembrane</keyword>
<proteinExistence type="predicted"/>
<feature type="transmembrane region" description="Helical" evidence="1">
    <location>
        <begin position="76"/>
        <end position="96"/>
    </location>
</feature>
<organism evidence="3 4">
    <name type="scientific">[Anoxybacillus] calidus</name>
    <dbReference type="NCBI Taxonomy" id="575178"/>
    <lineage>
        <taxon>Bacteria</taxon>
        <taxon>Bacillati</taxon>
        <taxon>Bacillota</taxon>
        <taxon>Bacilli</taxon>
        <taxon>Bacillales</taxon>
        <taxon>Anoxybacillaceae</taxon>
        <taxon>Paranoxybacillus</taxon>
    </lineage>
</organism>
<accession>A0A7V9Z2H2</accession>
<dbReference type="AlphaFoldDB" id="A0A7V9Z2H2"/>
<gene>
    <name evidence="3" type="ORF">HNQ85_003181</name>
</gene>
<dbReference type="InterPro" id="IPR025370">
    <property type="entry name" value="SgrR_HTH_N"/>
</dbReference>
<reference evidence="3 4" key="1">
    <citation type="submission" date="2020-07" db="EMBL/GenBank/DDBJ databases">
        <title>Genomic Encyclopedia of Type Strains, Phase IV (KMG-IV): sequencing the most valuable type-strain genomes for metagenomic binning, comparative biology and taxonomic classification.</title>
        <authorList>
            <person name="Goeker M."/>
        </authorList>
    </citation>
    <scope>NUCLEOTIDE SEQUENCE [LARGE SCALE GENOMIC DNA]</scope>
    <source>
        <strain evidence="3 4">DSM 25220</strain>
    </source>
</reference>
<keyword evidence="3" id="KW-0238">DNA-binding</keyword>
<dbReference type="Proteomes" id="UP000580891">
    <property type="component" value="Unassembled WGS sequence"/>
</dbReference>
<dbReference type="Pfam" id="PF12793">
    <property type="entry name" value="SgrR_N"/>
    <property type="match status" value="1"/>
</dbReference>
<keyword evidence="1" id="KW-1133">Transmembrane helix</keyword>
<keyword evidence="4" id="KW-1185">Reference proteome</keyword>
<evidence type="ECO:0000313" key="3">
    <source>
        <dbReference type="EMBL" id="MBA2872868.1"/>
    </source>
</evidence>